<dbReference type="AlphaFoldDB" id="E0S0C6"/>
<dbReference type="InterPro" id="IPR013785">
    <property type="entry name" value="Aldolase_TIM"/>
</dbReference>
<gene>
    <name evidence="3" type="primary">aga36B</name>
    <name evidence="3" type="ordered locus">bpr_I2883</name>
</gene>
<dbReference type="PRINTS" id="PR00743">
    <property type="entry name" value="GLHYDRLASE36"/>
</dbReference>
<keyword evidence="1" id="KW-0378">Hydrolase</keyword>
<dbReference type="KEGG" id="bpb:bpr_I2883"/>
<evidence type="ECO:0000313" key="4">
    <source>
        <dbReference type="Proteomes" id="UP000001299"/>
    </source>
</evidence>
<dbReference type="PANTHER" id="PTHR43053">
    <property type="entry name" value="GLYCOSIDASE FAMILY 31"/>
    <property type="match status" value="1"/>
</dbReference>
<dbReference type="EMBL" id="CP001810">
    <property type="protein sequence ID" value="ADL35613.1"/>
    <property type="molecule type" value="Genomic_DNA"/>
</dbReference>
<dbReference type="Pfam" id="PF02065">
    <property type="entry name" value="Melibiase"/>
    <property type="match status" value="1"/>
</dbReference>
<evidence type="ECO:0000256" key="1">
    <source>
        <dbReference type="ARBA" id="ARBA00022801"/>
    </source>
</evidence>
<accession>E0S0C6</accession>
<evidence type="ECO:0000313" key="3">
    <source>
        <dbReference type="EMBL" id="ADL35613.1"/>
    </source>
</evidence>
<keyword evidence="2" id="KW-0326">Glycosidase</keyword>
<protein>
    <submittedName>
        <fullName evidence="3">Alpha-galactosidase Aga36B</fullName>
    </submittedName>
</protein>
<reference evidence="3 4" key="1">
    <citation type="journal article" date="2010" name="PLoS ONE">
        <title>The glycobiome of the rumen bacterium Butyrivibrio proteoclasticus B316(T) highlights adaptation to a polysaccharide-rich environment.</title>
        <authorList>
            <person name="Kelly W.J."/>
            <person name="Leahy S.C."/>
            <person name="Altermann E."/>
            <person name="Yeoman C.J."/>
            <person name="Dunne J.C."/>
            <person name="Kong Z."/>
            <person name="Pacheco D.M."/>
            <person name="Li D."/>
            <person name="Noel S.J."/>
            <person name="Moon C.D."/>
            <person name="Cookson A.L."/>
            <person name="Attwood G.T."/>
        </authorList>
    </citation>
    <scope>NUCLEOTIDE SEQUENCE [LARGE SCALE GENOMIC DNA]</scope>
    <source>
        <strain evidence="4">ATCC 51982 / DSM 14932 / B316</strain>
    </source>
</reference>
<keyword evidence="4" id="KW-1185">Reference proteome</keyword>
<evidence type="ECO:0000256" key="2">
    <source>
        <dbReference type="ARBA" id="ARBA00023295"/>
    </source>
</evidence>
<dbReference type="CDD" id="cd14791">
    <property type="entry name" value="GH36"/>
    <property type="match status" value="1"/>
</dbReference>
<dbReference type="SUPFAM" id="SSF51445">
    <property type="entry name" value="(Trans)glycosidases"/>
    <property type="match status" value="1"/>
</dbReference>
<dbReference type="InterPro" id="IPR038417">
    <property type="entry name" value="Alpga-gal_N_sf"/>
</dbReference>
<dbReference type="RefSeq" id="WP_013282265.1">
    <property type="nucleotide sequence ID" value="NC_014387.1"/>
</dbReference>
<dbReference type="InterPro" id="IPR050985">
    <property type="entry name" value="Alpha-glycosidase_related"/>
</dbReference>
<dbReference type="Proteomes" id="UP000001299">
    <property type="component" value="Chromosome 1"/>
</dbReference>
<dbReference type="HOGENOM" id="CLU_018331_0_0_9"/>
<dbReference type="Gene3D" id="2.70.98.60">
    <property type="entry name" value="alpha-galactosidase from lactobacil brevis"/>
    <property type="match status" value="1"/>
</dbReference>
<dbReference type="eggNOG" id="COG3345">
    <property type="taxonomic scope" value="Bacteria"/>
</dbReference>
<dbReference type="STRING" id="515622.bpr_I2883"/>
<name>E0S0C6_BUTPB</name>
<dbReference type="Gene3D" id="3.20.20.70">
    <property type="entry name" value="Aldolase class I"/>
    <property type="match status" value="1"/>
</dbReference>
<organism evidence="3 4">
    <name type="scientific">Butyrivibrio proteoclasticus (strain ATCC 51982 / DSM 14932 / B316)</name>
    <name type="common">Clostridium proteoclasticum</name>
    <dbReference type="NCBI Taxonomy" id="515622"/>
    <lineage>
        <taxon>Bacteria</taxon>
        <taxon>Bacillati</taxon>
        <taxon>Bacillota</taxon>
        <taxon>Clostridia</taxon>
        <taxon>Lachnospirales</taxon>
        <taxon>Lachnospiraceae</taxon>
        <taxon>Butyrivibrio</taxon>
    </lineage>
</organism>
<proteinExistence type="predicted"/>
<sequence length="618" mass="69770">MKSTAEVKIAGERYADNYTCGLTMLGSGSMDGFELKSENENESEYRRPDGLRLKVRNTYCAEADATEVVTTIQNDGSRTLTMEMLTSVLVREIKADRIHRLLSFWSAEGKHKVDTIKELDMEHSWSNHGVRVLKFGNLGSMPVRQFFPFVAVEDSKNGVFTGVQLYAPSSWQIEVLVKEGDTVSIAGGIADRDYGHWTKKLMPGECFEAPKALIATGKSLEDVCDKLVKAQKPDISPVDDRMGIVFNEYCATWGNPTIDNLKKLADKIAGKGIQYLVMDSGWYGKCGYWWDWRGDWTVNKERFPNGLKELTDYIRGKGMIPGIWFELENTSQEAQTFYEEDHLVKKDGVPLTVGNVHFLDMEDPWVIEHLTKYVIGNLKDNDFGYIKIDYNDTMGMGCDGPEGMGENLRKKVIVTQNFFRKMKKELPDLVIENCSSGGHRLEPSFMELASMASFSDAHECLSLPIIAANMHRVIKPSQSQIWAVMRAGDSDERIWYSICSTFLGRMGLSGDVYDLNDHQWELLSQGMDFYRRVSDIIRDGKTTVISADTDSYNEPTGAQFVMRVLGDKALIVYHRFADSVDMKEFAGKLGINVDNYKLLDKYGIADKDFSAQALLIQI</sequence>
<dbReference type="PANTHER" id="PTHR43053:SF3">
    <property type="entry name" value="ALPHA-GALACTOSIDASE C-RELATED"/>
    <property type="match status" value="1"/>
</dbReference>
<dbReference type="CAZy" id="GH36">
    <property type="family name" value="Glycoside Hydrolase Family 36"/>
</dbReference>
<dbReference type="GO" id="GO:0016052">
    <property type="term" value="P:carbohydrate catabolic process"/>
    <property type="evidence" value="ECO:0007669"/>
    <property type="project" value="InterPro"/>
</dbReference>
<dbReference type="InterPro" id="IPR002252">
    <property type="entry name" value="Glyco_hydro_36"/>
</dbReference>
<dbReference type="InterPro" id="IPR017853">
    <property type="entry name" value="GH"/>
</dbReference>
<dbReference type="GO" id="GO:0004557">
    <property type="term" value="F:alpha-galactosidase activity"/>
    <property type="evidence" value="ECO:0007669"/>
    <property type="project" value="InterPro"/>
</dbReference>